<dbReference type="InterPro" id="IPR011335">
    <property type="entry name" value="Restrct_endonuc-II-like"/>
</dbReference>
<dbReference type="PANTHER" id="PTHR35400:SF1">
    <property type="entry name" value="SLR1083 PROTEIN"/>
    <property type="match status" value="1"/>
</dbReference>
<dbReference type="InterPro" id="IPR008538">
    <property type="entry name" value="Uma2"/>
</dbReference>
<dbReference type="PANTHER" id="PTHR35400">
    <property type="entry name" value="SLR1083 PROTEIN"/>
    <property type="match status" value="1"/>
</dbReference>
<accession>A0A6B3NLN5</accession>
<evidence type="ECO:0000259" key="1">
    <source>
        <dbReference type="Pfam" id="PF05685"/>
    </source>
</evidence>
<dbReference type="SUPFAM" id="SSF52980">
    <property type="entry name" value="Restriction endonuclease-like"/>
    <property type="match status" value="1"/>
</dbReference>
<comment type="caution">
    <text evidence="2">The sequence shown here is derived from an EMBL/GenBank/DDBJ whole genome shotgun (WGS) entry which is preliminary data.</text>
</comment>
<gene>
    <name evidence="2" type="ORF">F6J89_30625</name>
</gene>
<protein>
    <submittedName>
        <fullName evidence="2">Uma2 family endonuclease</fullName>
    </submittedName>
</protein>
<dbReference type="InterPro" id="IPR012296">
    <property type="entry name" value="Nuclease_put_TT1808"/>
</dbReference>
<dbReference type="GO" id="GO:0004519">
    <property type="term" value="F:endonuclease activity"/>
    <property type="evidence" value="ECO:0007669"/>
    <property type="project" value="UniProtKB-KW"/>
</dbReference>
<dbReference type="CDD" id="cd06260">
    <property type="entry name" value="DUF820-like"/>
    <property type="match status" value="1"/>
</dbReference>
<proteinExistence type="predicted"/>
<dbReference type="AlphaFoldDB" id="A0A6B3NLN5"/>
<feature type="domain" description="Putative restriction endonuclease" evidence="1">
    <location>
        <begin position="14"/>
        <end position="177"/>
    </location>
</feature>
<organism evidence="2">
    <name type="scientific">Symploca sp. SIO1C4</name>
    <dbReference type="NCBI Taxonomy" id="2607765"/>
    <lineage>
        <taxon>Bacteria</taxon>
        <taxon>Bacillati</taxon>
        <taxon>Cyanobacteriota</taxon>
        <taxon>Cyanophyceae</taxon>
        <taxon>Coleofasciculales</taxon>
        <taxon>Coleofasciculaceae</taxon>
        <taxon>Symploca</taxon>
    </lineage>
</organism>
<evidence type="ECO:0000313" key="2">
    <source>
        <dbReference type="EMBL" id="NER31845.1"/>
    </source>
</evidence>
<keyword evidence="2" id="KW-0378">Hydrolase</keyword>
<keyword evidence="2" id="KW-0255">Endonuclease</keyword>
<keyword evidence="2" id="KW-0540">Nuclease</keyword>
<dbReference type="Pfam" id="PF05685">
    <property type="entry name" value="Uma2"/>
    <property type="match status" value="1"/>
</dbReference>
<dbReference type="Gene3D" id="3.90.1570.10">
    <property type="entry name" value="tt1808, chain A"/>
    <property type="match status" value="1"/>
</dbReference>
<dbReference type="EMBL" id="JAAHFQ010000957">
    <property type="protein sequence ID" value="NER31845.1"/>
    <property type="molecule type" value="Genomic_DNA"/>
</dbReference>
<reference evidence="2" key="1">
    <citation type="submission" date="2019-11" db="EMBL/GenBank/DDBJ databases">
        <title>Genomic insights into an expanded diversity of filamentous marine cyanobacteria reveals the extraordinary biosynthetic potential of Moorea and Okeania.</title>
        <authorList>
            <person name="Ferreira Leao T."/>
            <person name="Wang M."/>
            <person name="Moss N."/>
            <person name="Da Silva R."/>
            <person name="Sanders J."/>
            <person name="Nurk S."/>
            <person name="Gurevich A."/>
            <person name="Humphrey G."/>
            <person name="Reher R."/>
            <person name="Zhu Q."/>
            <person name="Belda-Ferre P."/>
            <person name="Glukhov E."/>
            <person name="Rex R."/>
            <person name="Dorrestein P.C."/>
            <person name="Knight R."/>
            <person name="Pevzner P."/>
            <person name="Gerwick W.H."/>
            <person name="Gerwick L."/>
        </authorList>
    </citation>
    <scope>NUCLEOTIDE SEQUENCE</scope>
    <source>
        <strain evidence="2">SIO1C4</strain>
    </source>
</reference>
<name>A0A6B3NLN5_9CYAN</name>
<sequence>MTVTAEIRRFSVYDYHRMVETGILAPDERVELIEGQLYRMAAKGTFHSAAITRINRLLEARLRGRVLLRFQDPVRLSDDSEPEPDVAVVRPNPLDYEDHHPTPEEIYLLIEVSDRTLKRDRELKAPAYGHSGIREYWIVDINARQLYVFREPGAEGYAHQVVLAESDLIDPLAFPDCLVSVEDLLKRSA</sequence>